<accession>A0ABV8HGN7</accession>
<protein>
    <submittedName>
        <fullName evidence="7">ATP-binding cassette domain-containing protein</fullName>
    </submittedName>
</protein>
<organism evidence="7 8">
    <name type="scientific">Zunongwangia endophytica</name>
    <dbReference type="NCBI Taxonomy" id="1808945"/>
    <lineage>
        <taxon>Bacteria</taxon>
        <taxon>Pseudomonadati</taxon>
        <taxon>Bacteroidota</taxon>
        <taxon>Flavobacteriia</taxon>
        <taxon>Flavobacteriales</taxon>
        <taxon>Flavobacteriaceae</taxon>
        <taxon>Zunongwangia</taxon>
    </lineage>
</organism>
<gene>
    <name evidence="7" type="ORF">ACFOS1_18875</name>
</gene>
<dbReference type="InterPro" id="IPR003439">
    <property type="entry name" value="ABC_transporter-like_ATP-bd"/>
</dbReference>
<dbReference type="PANTHER" id="PTHR43820">
    <property type="entry name" value="HIGH-AFFINITY BRANCHED-CHAIN AMINO ACID TRANSPORT ATP-BINDING PROTEIN LIVF"/>
    <property type="match status" value="1"/>
</dbReference>
<dbReference type="PANTHER" id="PTHR43820:SF4">
    <property type="entry name" value="HIGH-AFFINITY BRANCHED-CHAIN AMINO ACID TRANSPORT ATP-BINDING PROTEIN LIVF"/>
    <property type="match status" value="1"/>
</dbReference>
<dbReference type="InterPro" id="IPR027417">
    <property type="entry name" value="P-loop_NTPase"/>
</dbReference>
<proteinExistence type="inferred from homology"/>
<comment type="caution">
    <text evidence="7">The sequence shown here is derived from an EMBL/GenBank/DDBJ whole genome shotgun (WGS) entry which is preliminary data.</text>
</comment>
<evidence type="ECO:0000256" key="2">
    <source>
        <dbReference type="ARBA" id="ARBA00022448"/>
    </source>
</evidence>
<evidence type="ECO:0000256" key="3">
    <source>
        <dbReference type="ARBA" id="ARBA00022741"/>
    </source>
</evidence>
<evidence type="ECO:0000259" key="6">
    <source>
        <dbReference type="PROSITE" id="PS50893"/>
    </source>
</evidence>
<evidence type="ECO:0000256" key="4">
    <source>
        <dbReference type="ARBA" id="ARBA00022840"/>
    </source>
</evidence>
<comment type="similarity">
    <text evidence="1">Belongs to the ABC transporter superfamily.</text>
</comment>
<sequence>MIFEIDNVELYYDEKPILKSVYLKAETGKITGLLGRNGSGKSSLLKIFFGTLKPKYKLIRVDGQPLLKSFYKTGTIAMLPQFPLLPPTIKMQKPFELYEVDFGEFCELFSEMKSKNNQRIRELSGGEQRIIEIYLVLKRNVNIVLLDEPFAQLSPLMIEKFSTIIQKEKEQKAIIITDHRYEAILDISDDIYLFQNKQSRIVNSRLELTNLGYLPS</sequence>
<dbReference type="GO" id="GO:0005524">
    <property type="term" value="F:ATP binding"/>
    <property type="evidence" value="ECO:0007669"/>
    <property type="project" value="UniProtKB-KW"/>
</dbReference>
<evidence type="ECO:0000313" key="8">
    <source>
        <dbReference type="Proteomes" id="UP001595793"/>
    </source>
</evidence>
<dbReference type="InterPro" id="IPR052156">
    <property type="entry name" value="BCAA_Transport_ATP-bd_LivF"/>
</dbReference>
<dbReference type="SMART" id="SM00382">
    <property type="entry name" value="AAA"/>
    <property type="match status" value="1"/>
</dbReference>
<evidence type="ECO:0000256" key="1">
    <source>
        <dbReference type="ARBA" id="ARBA00005417"/>
    </source>
</evidence>
<evidence type="ECO:0000256" key="5">
    <source>
        <dbReference type="ARBA" id="ARBA00022970"/>
    </source>
</evidence>
<dbReference type="Pfam" id="PF00005">
    <property type="entry name" value="ABC_tran"/>
    <property type="match status" value="1"/>
</dbReference>
<keyword evidence="4 7" id="KW-0067">ATP-binding</keyword>
<dbReference type="Proteomes" id="UP001595793">
    <property type="component" value="Unassembled WGS sequence"/>
</dbReference>
<keyword evidence="2" id="KW-0813">Transport</keyword>
<name>A0ABV8HGN7_9FLAO</name>
<dbReference type="PROSITE" id="PS50893">
    <property type="entry name" value="ABC_TRANSPORTER_2"/>
    <property type="match status" value="1"/>
</dbReference>
<keyword evidence="8" id="KW-1185">Reference proteome</keyword>
<dbReference type="InterPro" id="IPR003593">
    <property type="entry name" value="AAA+_ATPase"/>
</dbReference>
<keyword evidence="5" id="KW-0029">Amino-acid transport</keyword>
<feature type="domain" description="ABC transporter" evidence="6">
    <location>
        <begin position="3"/>
        <end position="214"/>
    </location>
</feature>
<dbReference type="EMBL" id="JBHSAS010000033">
    <property type="protein sequence ID" value="MFC4029489.1"/>
    <property type="molecule type" value="Genomic_DNA"/>
</dbReference>
<dbReference type="Gene3D" id="3.40.50.300">
    <property type="entry name" value="P-loop containing nucleotide triphosphate hydrolases"/>
    <property type="match status" value="1"/>
</dbReference>
<dbReference type="SUPFAM" id="SSF52540">
    <property type="entry name" value="P-loop containing nucleoside triphosphate hydrolases"/>
    <property type="match status" value="1"/>
</dbReference>
<keyword evidence="3" id="KW-0547">Nucleotide-binding</keyword>
<evidence type="ECO:0000313" key="7">
    <source>
        <dbReference type="EMBL" id="MFC4029489.1"/>
    </source>
</evidence>
<dbReference type="RefSeq" id="WP_290230543.1">
    <property type="nucleotide sequence ID" value="NZ_JAUFPZ010000002.1"/>
</dbReference>
<reference evidence="8" key="1">
    <citation type="journal article" date="2019" name="Int. J. Syst. Evol. Microbiol.">
        <title>The Global Catalogue of Microorganisms (GCM) 10K type strain sequencing project: providing services to taxonomists for standard genome sequencing and annotation.</title>
        <authorList>
            <consortium name="The Broad Institute Genomics Platform"/>
            <consortium name="The Broad Institute Genome Sequencing Center for Infectious Disease"/>
            <person name="Wu L."/>
            <person name="Ma J."/>
        </authorList>
    </citation>
    <scope>NUCLEOTIDE SEQUENCE [LARGE SCALE GENOMIC DNA]</scope>
    <source>
        <strain evidence="8">CECT 9128</strain>
    </source>
</reference>